<evidence type="ECO:0000256" key="1">
    <source>
        <dbReference type="SAM" id="Phobius"/>
    </source>
</evidence>
<dbReference type="Pfam" id="PF02204">
    <property type="entry name" value="VPS9"/>
    <property type="match status" value="1"/>
</dbReference>
<dbReference type="PROSITE" id="PS51205">
    <property type="entry name" value="VPS9"/>
    <property type="match status" value="1"/>
</dbReference>
<comment type="caution">
    <text evidence="3">The sequence shown here is derived from an EMBL/GenBank/DDBJ whole genome shotgun (WGS) entry which is preliminary data.</text>
</comment>
<name>A0A8S1MCA6_PARPR</name>
<feature type="transmembrane region" description="Helical" evidence="1">
    <location>
        <begin position="296"/>
        <end position="314"/>
    </location>
</feature>
<sequence>MGNKNICCCTQEEQQQQSQTLGSELKLFLSFSWHAQVNEIINRNYNHMPLLNEYRVSHTLQTIQQRFHIRNQMLSDIFYSFVQNPKEMKFHSLMKISFVSTSIIISDNSYQSQLAQSFMKATDCQILQSLSSSPLDLKMEINLFKYFFVDLILKFYKSIIKIDEIKMLILDELFGNQIFMTLSNYNMTKDYIFKCILNVDQTIVIAYQKNIKKQIRSQNKQEKAVAILQSIITKRSPSEKLIVLNKATQQLTSQSKIINDDKFNELVNDLIVHANIPSFITEIKMIHHFAGEIDCLGRYGYVLTGVMGLLMLIIQDQ</sequence>
<keyword evidence="1" id="KW-0472">Membrane</keyword>
<keyword evidence="4" id="KW-1185">Reference proteome</keyword>
<reference evidence="3" key="1">
    <citation type="submission" date="2021-01" db="EMBL/GenBank/DDBJ databases">
        <authorList>
            <consortium name="Genoscope - CEA"/>
            <person name="William W."/>
        </authorList>
    </citation>
    <scope>NUCLEOTIDE SEQUENCE</scope>
</reference>
<proteinExistence type="predicted"/>
<dbReference type="InterPro" id="IPR003123">
    <property type="entry name" value="VPS9"/>
</dbReference>
<keyword evidence="1" id="KW-0812">Transmembrane</keyword>
<dbReference type="Proteomes" id="UP000688137">
    <property type="component" value="Unassembled WGS sequence"/>
</dbReference>
<accession>A0A8S1MCA6</accession>
<gene>
    <name evidence="3" type="ORF">PPRIM_AZ9-3.1.T0540140</name>
</gene>
<dbReference type="AlphaFoldDB" id="A0A8S1MCA6"/>
<feature type="domain" description="VPS9" evidence="2">
    <location>
        <begin position="187"/>
        <end position="317"/>
    </location>
</feature>
<organism evidence="3 4">
    <name type="scientific">Paramecium primaurelia</name>
    <dbReference type="NCBI Taxonomy" id="5886"/>
    <lineage>
        <taxon>Eukaryota</taxon>
        <taxon>Sar</taxon>
        <taxon>Alveolata</taxon>
        <taxon>Ciliophora</taxon>
        <taxon>Intramacronucleata</taxon>
        <taxon>Oligohymenophorea</taxon>
        <taxon>Peniculida</taxon>
        <taxon>Parameciidae</taxon>
        <taxon>Paramecium</taxon>
    </lineage>
</organism>
<evidence type="ECO:0000313" key="3">
    <source>
        <dbReference type="EMBL" id="CAD8075313.1"/>
    </source>
</evidence>
<protein>
    <recommendedName>
        <fullName evidence="2">VPS9 domain-containing protein</fullName>
    </recommendedName>
</protein>
<dbReference type="EMBL" id="CAJJDM010000054">
    <property type="protein sequence ID" value="CAD8075313.1"/>
    <property type="molecule type" value="Genomic_DNA"/>
</dbReference>
<evidence type="ECO:0000259" key="2">
    <source>
        <dbReference type="PROSITE" id="PS51205"/>
    </source>
</evidence>
<keyword evidence="1" id="KW-1133">Transmembrane helix</keyword>
<dbReference type="OMA" id="IIAYRTY"/>
<evidence type="ECO:0000313" key="4">
    <source>
        <dbReference type="Proteomes" id="UP000688137"/>
    </source>
</evidence>